<dbReference type="EMBL" id="FUEG01000008">
    <property type="protein sequence ID" value="SJL07350.1"/>
    <property type="molecule type" value="Genomic_DNA"/>
</dbReference>
<dbReference type="AlphaFoldDB" id="A0A284RF03"/>
<evidence type="ECO:0000313" key="1">
    <source>
        <dbReference type="EMBL" id="SJL07350.1"/>
    </source>
</evidence>
<protein>
    <submittedName>
        <fullName evidence="1">Uncharacterized protein</fullName>
    </submittedName>
</protein>
<evidence type="ECO:0000313" key="2">
    <source>
        <dbReference type="Proteomes" id="UP000219338"/>
    </source>
</evidence>
<gene>
    <name evidence="1" type="ORF">ARMOST_10697</name>
</gene>
<reference evidence="2" key="1">
    <citation type="journal article" date="2017" name="Nat. Ecol. Evol.">
        <title>Genome expansion and lineage-specific genetic innovations in the forest pathogenic fungi Armillaria.</title>
        <authorList>
            <person name="Sipos G."/>
            <person name="Prasanna A.N."/>
            <person name="Walter M.C."/>
            <person name="O'Connor E."/>
            <person name="Balint B."/>
            <person name="Krizsan K."/>
            <person name="Kiss B."/>
            <person name="Hess J."/>
            <person name="Varga T."/>
            <person name="Slot J."/>
            <person name="Riley R."/>
            <person name="Boka B."/>
            <person name="Rigling D."/>
            <person name="Barry K."/>
            <person name="Lee J."/>
            <person name="Mihaltcheva S."/>
            <person name="LaButti K."/>
            <person name="Lipzen A."/>
            <person name="Waldron R."/>
            <person name="Moloney N.M."/>
            <person name="Sperisen C."/>
            <person name="Kredics L."/>
            <person name="Vagvoelgyi C."/>
            <person name="Patrignani A."/>
            <person name="Fitzpatrick D."/>
            <person name="Nagy I."/>
            <person name="Doyle S."/>
            <person name="Anderson J.B."/>
            <person name="Grigoriev I.V."/>
            <person name="Gueldener U."/>
            <person name="Muensterkoetter M."/>
            <person name="Nagy L.G."/>
        </authorList>
    </citation>
    <scope>NUCLEOTIDE SEQUENCE [LARGE SCALE GENOMIC DNA]</scope>
    <source>
        <strain evidence="2">C18/9</strain>
    </source>
</reference>
<proteinExistence type="predicted"/>
<sequence>MIEPGVLFETDSDVLFVTNSRIVRSLLRRMSSIITTKSNNFLTEVRSWADHDMHAGSKIKESGTRGGPSLLE</sequence>
<name>A0A284RF03_ARMOS</name>
<accession>A0A284RF03</accession>
<keyword evidence="2" id="KW-1185">Reference proteome</keyword>
<organism evidence="1 2">
    <name type="scientific">Armillaria ostoyae</name>
    <name type="common">Armillaria root rot fungus</name>
    <dbReference type="NCBI Taxonomy" id="47428"/>
    <lineage>
        <taxon>Eukaryota</taxon>
        <taxon>Fungi</taxon>
        <taxon>Dikarya</taxon>
        <taxon>Basidiomycota</taxon>
        <taxon>Agaricomycotina</taxon>
        <taxon>Agaricomycetes</taxon>
        <taxon>Agaricomycetidae</taxon>
        <taxon>Agaricales</taxon>
        <taxon>Marasmiineae</taxon>
        <taxon>Physalacriaceae</taxon>
        <taxon>Armillaria</taxon>
    </lineage>
</organism>
<dbReference type="Proteomes" id="UP000219338">
    <property type="component" value="Unassembled WGS sequence"/>
</dbReference>